<dbReference type="InterPro" id="IPR033904">
    <property type="entry name" value="Trans_IPPS_HH"/>
</dbReference>
<protein>
    <submittedName>
        <fullName evidence="1">Putative Squalene/phytoene synthase</fullName>
        <ecNumber evidence="1">2.5.1.32</ecNumber>
    </submittedName>
</protein>
<dbReference type="GO" id="GO:0004311">
    <property type="term" value="F:geranylgeranyl diphosphate synthase activity"/>
    <property type="evidence" value="ECO:0007669"/>
    <property type="project" value="InterPro"/>
</dbReference>
<dbReference type="Gene3D" id="1.10.600.10">
    <property type="entry name" value="Farnesyl Diphosphate Synthase"/>
    <property type="match status" value="1"/>
</dbReference>
<dbReference type="InterPro" id="IPR002060">
    <property type="entry name" value="Squ/phyt_synthse"/>
</dbReference>
<dbReference type="EC" id="2.5.1.32" evidence="1"/>
<dbReference type="InterPro" id="IPR017827">
    <property type="entry name" value="HSQ_synthase_HpnC"/>
</dbReference>
<accession>A0A1S7LMG2</accession>
<dbReference type="CDD" id="cd00683">
    <property type="entry name" value="Trans_IPPS_HH"/>
    <property type="match status" value="1"/>
</dbReference>
<evidence type="ECO:0000313" key="1">
    <source>
        <dbReference type="EMBL" id="CRH07324.1"/>
    </source>
</evidence>
<dbReference type="EMBL" id="LO017727">
    <property type="protein sequence ID" value="CRH07324.1"/>
    <property type="molecule type" value="Genomic_DNA"/>
</dbReference>
<gene>
    <name evidence="1" type="ORF">MAGMO_3184</name>
</gene>
<keyword evidence="1" id="KW-0808">Transferase</keyword>
<dbReference type="AlphaFoldDB" id="A0A1S7LMG2"/>
<proteinExistence type="predicted"/>
<dbReference type="SUPFAM" id="SSF48576">
    <property type="entry name" value="Terpenoid synthases"/>
    <property type="match status" value="1"/>
</dbReference>
<dbReference type="GO" id="GO:0051996">
    <property type="term" value="F:squalene synthase [NAD(P)H] activity"/>
    <property type="evidence" value="ECO:0007669"/>
    <property type="project" value="InterPro"/>
</dbReference>
<dbReference type="Pfam" id="PF00494">
    <property type="entry name" value="SQS_PSY"/>
    <property type="match status" value="1"/>
</dbReference>
<sequence length="293" mass="33431">MVWGRQRIPSALANDYAYCQDIVRANYENFPVGSLLAPARIRHHLHAVYAFARLADDIADTNGSDDDEKLTRLDEWERRLDEALHGRADHPIFRALGHTLRETGLSPEPLRNLLVAFRMDVTNKQYETLEELFLYCRYSANPVGRIVLHFGGYSDAGRLAQSDAICTALQLTNHWQDLSEDPWMGRPLYLPRQEMSRFGVAEETIRQRRFSPAVAELMLHLIDETRRLYREGEPLLKQVSWPLNLELSVIWSGGMAVLEQIEAMGGNTLRQRPSLDTRAKMGCLLRGLGKVCS</sequence>
<dbReference type="SFLD" id="SFLDG01018">
    <property type="entry name" value="Squalene/Phytoene_Synthase_Lik"/>
    <property type="match status" value="1"/>
</dbReference>
<dbReference type="PANTHER" id="PTHR31480">
    <property type="entry name" value="BIFUNCTIONAL LYCOPENE CYCLASE/PHYTOENE SYNTHASE"/>
    <property type="match status" value="1"/>
</dbReference>
<dbReference type="SFLD" id="SFLDS00005">
    <property type="entry name" value="Isoprenoid_Synthase_Type_I"/>
    <property type="match status" value="1"/>
</dbReference>
<dbReference type="InterPro" id="IPR008949">
    <property type="entry name" value="Isoprenoid_synthase_dom_sf"/>
</dbReference>
<dbReference type="SFLD" id="SFLDG01212">
    <property type="entry name" value="Phytoene_synthase_like"/>
    <property type="match status" value="1"/>
</dbReference>
<dbReference type="GO" id="GO:0016114">
    <property type="term" value="P:terpenoid biosynthetic process"/>
    <property type="evidence" value="ECO:0007669"/>
    <property type="project" value="UniProtKB-ARBA"/>
</dbReference>
<organism evidence="1">
    <name type="scientific">Magnetococcus massalia (strain MO-1)</name>
    <dbReference type="NCBI Taxonomy" id="451514"/>
    <lineage>
        <taxon>Bacteria</taxon>
        <taxon>Pseudomonadati</taxon>
        <taxon>Pseudomonadota</taxon>
        <taxon>Magnetococcia</taxon>
        <taxon>Magnetococcales</taxon>
        <taxon>Magnetococcaceae</taxon>
        <taxon>Magnetococcus</taxon>
    </lineage>
</organism>
<dbReference type="InterPro" id="IPR044843">
    <property type="entry name" value="Trans_IPPS_bact-type"/>
</dbReference>
<dbReference type="NCBIfam" id="TIGR03464">
    <property type="entry name" value="HpnC"/>
    <property type="match status" value="1"/>
</dbReference>
<reference evidence="1" key="1">
    <citation type="submission" date="2015-04" db="EMBL/GenBank/DDBJ databases">
        <authorList>
            <person name="Syromyatnikov M.Y."/>
            <person name="Popov V.N."/>
        </authorList>
    </citation>
    <scope>NUCLEOTIDE SEQUENCE</scope>
    <source>
        <strain evidence="1">MO-1</strain>
    </source>
</reference>
<name>A0A1S7LMG2_MAGMO</name>